<feature type="region of interest" description="Disordered" evidence="1">
    <location>
        <begin position="39"/>
        <end position="94"/>
    </location>
</feature>
<gene>
    <name evidence="3" type="ORF">ElyMa_004917300</name>
</gene>
<protein>
    <submittedName>
        <fullName evidence="3">Sushi, von Willebrand factor type A, EGF and pentraxin domain-containing protein 1</fullName>
    </submittedName>
</protein>
<evidence type="ECO:0000313" key="3">
    <source>
        <dbReference type="EMBL" id="GFS14849.1"/>
    </source>
</evidence>
<evidence type="ECO:0000256" key="2">
    <source>
        <dbReference type="SAM" id="Phobius"/>
    </source>
</evidence>
<evidence type="ECO:0000313" key="4">
    <source>
        <dbReference type="Proteomes" id="UP000762676"/>
    </source>
</evidence>
<comment type="caution">
    <text evidence="3">The sequence shown here is derived from an EMBL/GenBank/DDBJ whole genome shotgun (WGS) entry which is preliminary data.</text>
</comment>
<keyword evidence="2" id="KW-0812">Transmembrane</keyword>
<evidence type="ECO:0000256" key="1">
    <source>
        <dbReference type="SAM" id="MobiDB-lite"/>
    </source>
</evidence>
<keyword evidence="2" id="KW-0472">Membrane</keyword>
<proteinExistence type="predicted"/>
<keyword evidence="4" id="KW-1185">Reference proteome</keyword>
<reference evidence="3 4" key="1">
    <citation type="journal article" date="2021" name="Elife">
        <title>Chloroplast acquisition without the gene transfer in kleptoplastic sea slugs, Plakobranchus ocellatus.</title>
        <authorList>
            <person name="Maeda T."/>
            <person name="Takahashi S."/>
            <person name="Yoshida T."/>
            <person name="Shimamura S."/>
            <person name="Takaki Y."/>
            <person name="Nagai Y."/>
            <person name="Toyoda A."/>
            <person name="Suzuki Y."/>
            <person name="Arimoto A."/>
            <person name="Ishii H."/>
            <person name="Satoh N."/>
            <person name="Nishiyama T."/>
            <person name="Hasebe M."/>
            <person name="Maruyama T."/>
            <person name="Minagawa J."/>
            <person name="Obokata J."/>
            <person name="Shigenobu S."/>
        </authorList>
    </citation>
    <scope>NUCLEOTIDE SEQUENCE [LARGE SCALE GENOMIC DNA]</scope>
</reference>
<feature type="transmembrane region" description="Helical" evidence="2">
    <location>
        <begin position="194"/>
        <end position="212"/>
    </location>
</feature>
<sequence>MRKERKVVVLTRKQMTSKREFANKDDNYRSSLIHNRKKAEPFPFSTDSGTTAITTELPTTKTSVTTDSETTALASELTSTHTSLSTDSDTTELTPGLSSTFSSLDTDVSTDVTPVLPTTSETEQPKGWPVNEQFRCFCSCVSPLIPSGQAELEVFKQESKEQIEKELYVDATTLSSTVRRKTSAEDERPSAQSVGYLGVTLMALCFFFILALDITKVAACGQSLNRCLRKVKLT</sequence>
<feature type="compositionally biased region" description="Polar residues" evidence="1">
    <location>
        <begin position="45"/>
        <end position="58"/>
    </location>
</feature>
<dbReference type="Proteomes" id="UP000762676">
    <property type="component" value="Unassembled WGS sequence"/>
</dbReference>
<accession>A0AAV4IW98</accession>
<organism evidence="3 4">
    <name type="scientific">Elysia marginata</name>
    <dbReference type="NCBI Taxonomy" id="1093978"/>
    <lineage>
        <taxon>Eukaryota</taxon>
        <taxon>Metazoa</taxon>
        <taxon>Spiralia</taxon>
        <taxon>Lophotrochozoa</taxon>
        <taxon>Mollusca</taxon>
        <taxon>Gastropoda</taxon>
        <taxon>Heterobranchia</taxon>
        <taxon>Euthyneura</taxon>
        <taxon>Panpulmonata</taxon>
        <taxon>Sacoglossa</taxon>
        <taxon>Placobranchoidea</taxon>
        <taxon>Plakobranchidae</taxon>
        <taxon>Elysia</taxon>
    </lineage>
</organism>
<feature type="compositionally biased region" description="Low complexity" evidence="1">
    <location>
        <begin position="59"/>
        <end position="94"/>
    </location>
</feature>
<name>A0AAV4IW98_9GAST</name>
<dbReference type="AlphaFoldDB" id="A0AAV4IW98"/>
<dbReference type="EMBL" id="BMAT01009853">
    <property type="protein sequence ID" value="GFS14849.1"/>
    <property type="molecule type" value="Genomic_DNA"/>
</dbReference>
<keyword evidence="2" id="KW-1133">Transmembrane helix</keyword>